<name>A0AA91I833_VARPD</name>
<dbReference type="SUPFAM" id="SSF56003">
    <property type="entry name" value="Molybdenum cofactor-binding domain"/>
    <property type="match status" value="2"/>
</dbReference>
<organism evidence="3 4">
    <name type="scientific">Variovorax paradoxus</name>
    <dbReference type="NCBI Taxonomy" id="34073"/>
    <lineage>
        <taxon>Bacteria</taxon>
        <taxon>Pseudomonadati</taxon>
        <taxon>Pseudomonadota</taxon>
        <taxon>Betaproteobacteria</taxon>
        <taxon>Burkholderiales</taxon>
        <taxon>Comamonadaceae</taxon>
        <taxon>Variovorax</taxon>
    </lineage>
</organism>
<dbReference type="Gene3D" id="3.90.1170.50">
    <property type="entry name" value="Aldehyde oxidase/xanthine dehydrogenase, a/b hammerhead"/>
    <property type="match status" value="1"/>
</dbReference>
<comment type="caution">
    <text evidence="3">The sequence shown here is derived from an EMBL/GenBank/DDBJ whole genome shotgun (WGS) entry which is preliminary data.</text>
</comment>
<dbReference type="InterPro" id="IPR052516">
    <property type="entry name" value="N-heterocyclic_Hydroxylase"/>
</dbReference>
<dbReference type="PANTHER" id="PTHR47495:SF1">
    <property type="entry name" value="BLL3820 PROTEIN"/>
    <property type="match status" value="1"/>
</dbReference>
<protein>
    <submittedName>
        <fullName evidence="3">Uncharacterized protein</fullName>
    </submittedName>
</protein>
<dbReference type="EMBL" id="LVHG01000084">
    <property type="protein sequence ID" value="OAK57969.1"/>
    <property type="molecule type" value="Genomic_DNA"/>
</dbReference>
<evidence type="ECO:0000313" key="3">
    <source>
        <dbReference type="EMBL" id="OAK57969.1"/>
    </source>
</evidence>
<reference evidence="3 4" key="1">
    <citation type="submission" date="2016-03" db="EMBL/GenBank/DDBJ databases">
        <title>Genome sequence of Variovorax paradoxus KB5.</title>
        <authorList>
            <person name="Jeong H."/>
            <person name="Hong C.E."/>
            <person name="Jo S.H."/>
            <person name="Park J.M."/>
        </authorList>
    </citation>
    <scope>NUCLEOTIDE SEQUENCE [LARGE SCALE GENOMIC DNA]</scope>
    <source>
        <strain evidence="3 4">KB5</strain>
    </source>
</reference>
<dbReference type="Pfam" id="PF02738">
    <property type="entry name" value="MoCoBD_1"/>
    <property type="match status" value="1"/>
</dbReference>
<dbReference type="InterPro" id="IPR046867">
    <property type="entry name" value="AldOxase/xan_DH_MoCoBD2"/>
</dbReference>
<dbReference type="SUPFAM" id="SSF54665">
    <property type="entry name" value="CO dehydrogenase molybdoprotein N-domain-like"/>
    <property type="match status" value="1"/>
</dbReference>
<evidence type="ECO:0000259" key="2">
    <source>
        <dbReference type="Pfam" id="PF20256"/>
    </source>
</evidence>
<evidence type="ECO:0000259" key="1">
    <source>
        <dbReference type="Pfam" id="PF02738"/>
    </source>
</evidence>
<dbReference type="GO" id="GO:0016491">
    <property type="term" value="F:oxidoreductase activity"/>
    <property type="evidence" value="ECO:0007669"/>
    <property type="project" value="InterPro"/>
</dbReference>
<dbReference type="AlphaFoldDB" id="A0AA91I833"/>
<accession>A0AA91I833</accession>
<dbReference type="RefSeq" id="WP_081270949.1">
    <property type="nucleotide sequence ID" value="NZ_LVHG01000084.1"/>
</dbReference>
<dbReference type="PANTHER" id="PTHR47495">
    <property type="entry name" value="ALDEHYDE DEHYDROGENASE"/>
    <property type="match status" value="1"/>
</dbReference>
<dbReference type="Pfam" id="PF20256">
    <property type="entry name" value="MoCoBD_2"/>
    <property type="match status" value="2"/>
</dbReference>
<proteinExistence type="predicted"/>
<dbReference type="InterPro" id="IPR008274">
    <property type="entry name" value="AldOxase/xan_DH_MoCoBD1"/>
</dbReference>
<dbReference type="PIRSF" id="PIRSF036389">
    <property type="entry name" value="IOR_B"/>
    <property type="match status" value="1"/>
</dbReference>
<feature type="domain" description="Aldehyde oxidase/xanthine dehydrogenase second molybdopterin binding" evidence="2">
    <location>
        <begin position="20"/>
        <end position="128"/>
    </location>
</feature>
<evidence type="ECO:0000313" key="4">
    <source>
        <dbReference type="Proteomes" id="UP000077852"/>
    </source>
</evidence>
<sequence length="704" mass="74881">MSPGETPPPAIQAHPLLKQWVRVGPGQQLTVFTGKVELGQGIATALVQIACDALGLAPAQVALVAGDTQLSPDEGYTAGSLSVQYGGAAVRWACAHAFALFRAEAARRWNVAPAQVHADAGCFRDAGGGLQTSYWALSDGVSLDVGILAPPPAHRRTETPYAGRSLPRLDFAAKLTGAAYLQDLVIPGMQHARMLRGRHPAQRLKSLPLAQLQALDGVAQVVRCGDFLALVGPHEGALVRALPKARKLLEFTDAPLPHASEDTVSLLQHMPSHAQRVHEEGSPAASRPTHTATYSRPYLAHASIGPSCAVADPRGDVLRVWSHTQGVFPLRGQIARALGRDAGTVEVIHAPGAGCYGHNGADDVAFDAAFLATRTGLPVRVQWMREDEMSVAPFGSASAVRLQAGLDDTGRIERWEMAVWSHTHMNRPGWGEGVNLLGAWALEPPQHPSVPRDMPLPMGGGHRNAIAIYDLPHQQVDHHFIAESPVRVSALRSLGSYANLFAIECFMDELAALRDEDPVAFRLRHLSDPRAREVLQAVADMAGWSQRTEAGSGSGLGIALGRYKNHAAYCAVVTQVSVEEKIRVEKAWVAVDAGAAINPDGLVNQIEGGLIQSLSWTLKESVTWDATGITSCDWDHYPILGFDEIPELAVHVIDRPHEPSLGVGEAAAGPAAASVANAVAHALGLRARDLPLTAERLAALISAG</sequence>
<gene>
    <name evidence="3" type="ORF">A3K87_02875</name>
</gene>
<feature type="domain" description="Aldehyde oxidase/xanthine dehydrogenase second molybdopterin binding" evidence="2">
    <location>
        <begin position="565"/>
        <end position="646"/>
    </location>
</feature>
<dbReference type="InterPro" id="IPR037165">
    <property type="entry name" value="AldOxase/xan_DH_Mopterin-bd_sf"/>
</dbReference>
<dbReference type="Gene3D" id="3.30.365.10">
    <property type="entry name" value="Aldehyde oxidase/xanthine dehydrogenase, molybdopterin binding domain"/>
    <property type="match status" value="4"/>
</dbReference>
<dbReference type="InterPro" id="IPR012368">
    <property type="entry name" value="OxRdtase_Mopterin-bd_su_IorB"/>
</dbReference>
<dbReference type="Proteomes" id="UP000077852">
    <property type="component" value="Unassembled WGS sequence"/>
</dbReference>
<dbReference type="InterPro" id="IPR036856">
    <property type="entry name" value="Ald_Oxase/Xan_DH_a/b_sf"/>
</dbReference>
<feature type="domain" description="Aldehyde oxidase/xanthine dehydrogenase first molybdopterin binding" evidence="1">
    <location>
        <begin position="290"/>
        <end position="423"/>
    </location>
</feature>